<evidence type="ECO:0000313" key="2">
    <source>
        <dbReference type="Proteomes" id="UP000769157"/>
    </source>
</evidence>
<dbReference type="AlphaFoldDB" id="A0A9P8P7T3"/>
<organism evidence="1 2">
    <name type="scientific">Ogataea philodendri</name>
    <dbReference type="NCBI Taxonomy" id="1378263"/>
    <lineage>
        <taxon>Eukaryota</taxon>
        <taxon>Fungi</taxon>
        <taxon>Dikarya</taxon>
        <taxon>Ascomycota</taxon>
        <taxon>Saccharomycotina</taxon>
        <taxon>Pichiomycetes</taxon>
        <taxon>Pichiales</taxon>
        <taxon>Pichiaceae</taxon>
        <taxon>Ogataea</taxon>
    </lineage>
</organism>
<dbReference type="EMBL" id="JAEUBE010000295">
    <property type="protein sequence ID" value="KAH3666254.1"/>
    <property type="molecule type" value="Genomic_DNA"/>
</dbReference>
<dbReference type="GeneID" id="70236408"/>
<dbReference type="Proteomes" id="UP000769157">
    <property type="component" value="Unassembled WGS sequence"/>
</dbReference>
<dbReference type="OrthoDB" id="10634035at2759"/>
<comment type="caution">
    <text evidence="1">The sequence shown here is derived from an EMBL/GenBank/DDBJ whole genome shotgun (WGS) entry which is preliminary data.</text>
</comment>
<sequence>MIPAGMDTRPQIIAVPHIAPVWREILKAAPPTNMIKTWKPAIIAAIARKYQLLKKCCVKSKLDRVILSLTFVIPSPSSSFRVRNRLKNCSQTKVLNVSEESLVLSWSVT</sequence>
<name>A0A9P8P7T3_9ASCO</name>
<gene>
    <name evidence="1" type="ORF">OGAPHI_004443</name>
</gene>
<proteinExistence type="predicted"/>
<accession>A0A9P8P7T3</accession>
<evidence type="ECO:0000313" key="1">
    <source>
        <dbReference type="EMBL" id="KAH3666254.1"/>
    </source>
</evidence>
<protein>
    <submittedName>
        <fullName evidence="1">Uncharacterized protein</fullName>
    </submittedName>
</protein>
<keyword evidence="2" id="KW-1185">Reference proteome</keyword>
<reference evidence="1" key="2">
    <citation type="submission" date="2021-01" db="EMBL/GenBank/DDBJ databases">
        <authorList>
            <person name="Schikora-Tamarit M.A."/>
        </authorList>
    </citation>
    <scope>NUCLEOTIDE SEQUENCE</scope>
    <source>
        <strain evidence="1">CBS6075</strain>
    </source>
</reference>
<reference evidence="1" key="1">
    <citation type="journal article" date="2021" name="Open Biol.">
        <title>Shared evolutionary footprints suggest mitochondrial oxidative damage underlies multiple complex I losses in fungi.</title>
        <authorList>
            <person name="Schikora-Tamarit M.A."/>
            <person name="Marcet-Houben M."/>
            <person name="Nosek J."/>
            <person name="Gabaldon T."/>
        </authorList>
    </citation>
    <scope>NUCLEOTIDE SEQUENCE</scope>
    <source>
        <strain evidence="1">CBS6075</strain>
    </source>
</reference>
<dbReference type="RefSeq" id="XP_046061458.1">
    <property type="nucleotide sequence ID" value="XM_046205522.1"/>
</dbReference>